<dbReference type="EMBL" id="FO082820">
    <property type="protein sequence ID" value="CCF20928.1"/>
    <property type="molecule type" value="Genomic_DNA"/>
</dbReference>
<evidence type="ECO:0000313" key="2">
    <source>
        <dbReference type="Proteomes" id="UP000010792"/>
    </source>
</evidence>
<proteinExistence type="predicted"/>
<sequence>MGIPKNFGSFTCQILAEGFLHHPSPIPIKKACDFIELGNHRRW</sequence>
<gene>
    <name evidence="1" type="ORF">NT26_3205</name>
</gene>
<dbReference type="Proteomes" id="UP000010792">
    <property type="component" value="Chromosome"/>
</dbReference>
<name>L0NIJ2_9HYPH</name>
<organism evidence="1 2">
    <name type="scientific">Pseudorhizobium banfieldiae</name>
    <dbReference type="NCBI Taxonomy" id="1125847"/>
    <lineage>
        <taxon>Bacteria</taxon>
        <taxon>Pseudomonadati</taxon>
        <taxon>Pseudomonadota</taxon>
        <taxon>Alphaproteobacteria</taxon>
        <taxon>Hyphomicrobiales</taxon>
        <taxon>Rhizobiaceae</taxon>
        <taxon>Rhizobium/Agrobacterium group</taxon>
        <taxon>Pseudorhizobium</taxon>
    </lineage>
</organism>
<reference evidence="1 2" key="1">
    <citation type="journal article" date="2013" name="Genome Biol. Evol.">
        <title>Life in an arsenic-containing gold mine: genome and physiology of the autotrophic arsenite-oxidizing bacterium rhizobium sp. NT-26.</title>
        <authorList>
            <person name="Andres J."/>
            <person name="Arsene-Ploetze F."/>
            <person name="Barbe V."/>
            <person name="Brochier-Armanet C."/>
            <person name="Cleiss-Arnold J."/>
            <person name="Coppee J.Y."/>
            <person name="Dillies M.A."/>
            <person name="Geist"/>
            <person name="L"/>
            <person name="Joublin A."/>
            <person name="Koechler S."/>
            <person name="Lassalle F."/>
            <person name="Marchal M."/>
            <person name="Medigue C."/>
            <person name="Muller D."/>
            <person name="Nesme X."/>
            <person name="Plewniak F."/>
            <person name="Proux C."/>
            <person name="Ramirez-Bahena M.H."/>
            <person name="Schenowitz C."/>
            <person name="Sismeiro O."/>
            <person name="Vallenet D."/>
            <person name="Santini J.M."/>
            <person name="Bertin P.N."/>
        </authorList>
    </citation>
    <scope>NUCLEOTIDE SEQUENCE [LARGE SCALE GENOMIC DNA]</scope>
    <source>
        <strain evidence="1 2">NT-26</strain>
    </source>
</reference>
<dbReference type="KEGG" id="rht:NT26_3205"/>
<keyword evidence="2" id="KW-1185">Reference proteome</keyword>
<accession>L0NIJ2</accession>
<protein>
    <submittedName>
        <fullName evidence="1">Uncharacterized protein</fullName>
    </submittedName>
</protein>
<evidence type="ECO:0000313" key="1">
    <source>
        <dbReference type="EMBL" id="CCF20928.1"/>
    </source>
</evidence>
<dbReference type="AlphaFoldDB" id="L0NIJ2"/>